<feature type="region of interest" description="Disordered" evidence="1">
    <location>
        <begin position="64"/>
        <end position="84"/>
    </location>
</feature>
<accession>A0AAV4S3D8</accession>
<organism evidence="2 3">
    <name type="scientific">Caerostris extrusa</name>
    <name type="common">Bark spider</name>
    <name type="synonym">Caerostris bankana</name>
    <dbReference type="NCBI Taxonomy" id="172846"/>
    <lineage>
        <taxon>Eukaryota</taxon>
        <taxon>Metazoa</taxon>
        <taxon>Ecdysozoa</taxon>
        <taxon>Arthropoda</taxon>
        <taxon>Chelicerata</taxon>
        <taxon>Arachnida</taxon>
        <taxon>Araneae</taxon>
        <taxon>Araneomorphae</taxon>
        <taxon>Entelegynae</taxon>
        <taxon>Araneoidea</taxon>
        <taxon>Araneidae</taxon>
        <taxon>Caerostris</taxon>
    </lineage>
</organism>
<keyword evidence="3" id="KW-1185">Reference proteome</keyword>
<sequence>MGGAASSRASYPELIRRSDHEAWFELPLHVPEERLLPLSAQLQGYDCLAQNLFRMGLSPAQHLSLRPASSAEGVRQARELTGER</sequence>
<gene>
    <name evidence="2" type="ORF">CEXT_310881</name>
</gene>
<evidence type="ECO:0000313" key="2">
    <source>
        <dbReference type="EMBL" id="GIY28635.1"/>
    </source>
</evidence>
<name>A0AAV4S3D8_CAEEX</name>
<comment type="caution">
    <text evidence="2">The sequence shown here is derived from an EMBL/GenBank/DDBJ whole genome shotgun (WGS) entry which is preliminary data.</text>
</comment>
<evidence type="ECO:0000256" key="1">
    <source>
        <dbReference type="SAM" id="MobiDB-lite"/>
    </source>
</evidence>
<proteinExistence type="predicted"/>
<reference evidence="2 3" key="1">
    <citation type="submission" date="2021-06" db="EMBL/GenBank/DDBJ databases">
        <title>Caerostris extrusa draft genome.</title>
        <authorList>
            <person name="Kono N."/>
            <person name="Arakawa K."/>
        </authorList>
    </citation>
    <scope>NUCLEOTIDE SEQUENCE [LARGE SCALE GENOMIC DNA]</scope>
</reference>
<protein>
    <submittedName>
        <fullName evidence="2">Uncharacterized protein</fullName>
    </submittedName>
</protein>
<dbReference type="EMBL" id="BPLR01008968">
    <property type="protein sequence ID" value="GIY28635.1"/>
    <property type="molecule type" value="Genomic_DNA"/>
</dbReference>
<dbReference type="AlphaFoldDB" id="A0AAV4S3D8"/>
<feature type="compositionally biased region" description="Basic and acidic residues" evidence="1">
    <location>
        <begin position="75"/>
        <end position="84"/>
    </location>
</feature>
<evidence type="ECO:0000313" key="3">
    <source>
        <dbReference type="Proteomes" id="UP001054945"/>
    </source>
</evidence>
<dbReference type="Proteomes" id="UP001054945">
    <property type="component" value="Unassembled WGS sequence"/>
</dbReference>